<organism evidence="1 2">
    <name type="scientific">Chryseobacterium cheonjiense</name>
    <dbReference type="NCBI Taxonomy" id="2728845"/>
    <lineage>
        <taxon>Bacteria</taxon>
        <taxon>Pseudomonadati</taxon>
        <taxon>Bacteroidota</taxon>
        <taxon>Flavobacteriia</taxon>
        <taxon>Flavobacteriales</taxon>
        <taxon>Weeksellaceae</taxon>
        <taxon>Chryseobacterium group</taxon>
        <taxon>Chryseobacterium</taxon>
    </lineage>
</organism>
<evidence type="ECO:0000313" key="1">
    <source>
        <dbReference type="EMBL" id="NML57698.1"/>
    </source>
</evidence>
<dbReference type="RefSeq" id="WP_169231006.1">
    <property type="nucleotide sequence ID" value="NZ_JABBGF010000001.1"/>
</dbReference>
<protein>
    <submittedName>
        <fullName evidence="1">Uncharacterized protein</fullName>
    </submittedName>
</protein>
<proteinExistence type="predicted"/>
<keyword evidence="2" id="KW-1185">Reference proteome</keyword>
<evidence type="ECO:0000313" key="2">
    <source>
        <dbReference type="Proteomes" id="UP000552615"/>
    </source>
</evidence>
<dbReference type="AlphaFoldDB" id="A0A7Y0FIP0"/>
<comment type="caution">
    <text evidence="1">The sequence shown here is derived from an EMBL/GenBank/DDBJ whole genome shotgun (WGS) entry which is preliminary data.</text>
</comment>
<dbReference type="Proteomes" id="UP000552615">
    <property type="component" value="Unassembled WGS sequence"/>
</dbReference>
<gene>
    <name evidence="1" type="ORF">HHL20_10125</name>
</gene>
<sequence>MFKIKFNVTKALGIKDSEDISVSEAVWSTYPTYGEEIVITFGDYLIHIDKKGDISGIYNDIIYMLKDLNENENEFQTGFLTSGFTAYWNFKKEKNSITISPKWISAGLMSKKTNLFIQNVREANFPITVNTEVFISEWHKLLKSIKDDLLKVGYNEKLENFEYLKNL</sequence>
<reference evidence="1 2" key="1">
    <citation type="submission" date="2020-04" db="EMBL/GenBank/DDBJ databases">
        <title>Chryseobacterium sp. RJ-7-14 sp. nov., isolated from Jeju soil.</title>
        <authorList>
            <person name="Dahal R.H."/>
            <person name="Chaudhary D.K."/>
        </authorList>
    </citation>
    <scope>NUCLEOTIDE SEQUENCE [LARGE SCALE GENOMIC DNA]</scope>
    <source>
        <strain evidence="1 2">RJ-7-14</strain>
    </source>
</reference>
<name>A0A7Y0FIP0_9FLAO</name>
<dbReference type="EMBL" id="JABBGF010000001">
    <property type="protein sequence ID" value="NML57698.1"/>
    <property type="molecule type" value="Genomic_DNA"/>
</dbReference>
<accession>A0A7Y0FIP0</accession>